<accession>A0A0F7ZLS3</accession>
<dbReference type="GO" id="GO:0004252">
    <property type="term" value="F:serine-type endopeptidase activity"/>
    <property type="evidence" value="ECO:0007669"/>
    <property type="project" value="InterPro"/>
</dbReference>
<evidence type="ECO:0000256" key="1">
    <source>
        <dbReference type="SAM" id="MobiDB-lite"/>
    </source>
</evidence>
<protein>
    <recommendedName>
        <fullName evidence="4">Peptidase S8/S53 domain-containing protein</fullName>
    </recommendedName>
</protein>
<gene>
    <name evidence="2" type="ORF">HIM_09198</name>
</gene>
<dbReference type="AlphaFoldDB" id="A0A0F7ZLS3"/>
<dbReference type="InterPro" id="IPR036852">
    <property type="entry name" value="Peptidase_S8/S53_dom_sf"/>
</dbReference>
<name>A0A0F7ZLS3_9HYPO</name>
<evidence type="ECO:0000313" key="2">
    <source>
        <dbReference type="EMBL" id="KJZ71410.1"/>
    </source>
</evidence>
<organism evidence="2 3">
    <name type="scientific">Hirsutella minnesotensis 3608</name>
    <dbReference type="NCBI Taxonomy" id="1043627"/>
    <lineage>
        <taxon>Eukaryota</taxon>
        <taxon>Fungi</taxon>
        <taxon>Dikarya</taxon>
        <taxon>Ascomycota</taxon>
        <taxon>Pezizomycotina</taxon>
        <taxon>Sordariomycetes</taxon>
        <taxon>Hypocreomycetidae</taxon>
        <taxon>Hypocreales</taxon>
        <taxon>Ophiocordycipitaceae</taxon>
        <taxon>Hirsutella</taxon>
    </lineage>
</organism>
<dbReference type="Proteomes" id="UP000054481">
    <property type="component" value="Unassembled WGS sequence"/>
</dbReference>
<dbReference type="EMBL" id="KQ030575">
    <property type="protein sequence ID" value="KJZ71410.1"/>
    <property type="molecule type" value="Genomic_DNA"/>
</dbReference>
<evidence type="ECO:0000313" key="3">
    <source>
        <dbReference type="Proteomes" id="UP000054481"/>
    </source>
</evidence>
<sequence>MARREGQPETGRQPFPAGREGGEVADTEGFDDWIKERKWTSDRARRIMQRHSERLMGTKLNISAWRNMAIAISNRYLHDAFKEAGFGEEDDDGIEDNPADLQAGHGTHVAGLIYARQLQQGGFGTAAMREQFRAISREWHQFLGFGAEDWTGAGEGGKRRRAGFEAEREEARFRRFARLSHTDVRGQLRQMMGDETEFRGRQQEVIRSIVRGESPIVQITGTGGGKMHQRERRSSGCHWCRYERICRRVARRAGSSRTFGIAAAAIRCRGSCSSRPSRRSQKGSGISSTVCKDGRRWTGSW</sequence>
<keyword evidence="3" id="KW-1185">Reference proteome</keyword>
<dbReference type="GO" id="GO:0006508">
    <property type="term" value="P:proteolysis"/>
    <property type="evidence" value="ECO:0007669"/>
    <property type="project" value="InterPro"/>
</dbReference>
<feature type="region of interest" description="Disordered" evidence="1">
    <location>
        <begin position="1"/>
        <end position="28"/>
    </location>
</feature>
<proteinExistence type="predicted"/>
<dbReference type="OrthoDB" id="5153301at2759"/>
<evidence type="ECO:0008006" key="4">
    <source>
        <dbReference type="Google" id="ProtNLM"/>
    </source>
</evidence>
<dbReference type="SUPFAM" id="SSF52743">
    <property type="entry name" value="Subtilisin-like"/>
    <property type="match status" value="1"/>
</dbReference>
<feature type="region of interest" description="Disordered" evidence="1">
    <location>
        <begin position="272"/>
        <end position="301"/>
    </location>
</feature>
<reference evidence="2 3" key="1">
    <citation type="journal article" date="2014" name="Genome Biol. Evol.">
        <title>Comparative genomics and transcriptomics analyses reveal divergent lifestyle features of nematode endoparasitic fungus Hirsutella minnesotensis.</title>
        <authorList>
            <person name="Lai Y."/>
            <person name="Liu K."/>
            <person name="Zhang X."/>
            <person name="Zhang X."/>
            <person name="Li K."/>
            <person name="Wang N."/>
            <person name="Shu C."/>
            <person name="Wu Y."/>
            <person name="Wang C."/>
            <person name="Bushley K.E."/>
            <person name="Xiang M."/>
            <person name="Liu X."/>
        </authorList>
    </citation>
    <scope>NUCLEOTIDE SEQUENCE [LARGE SCALE GENOMIC DNA]</scope>
    <source>
        <strain evidence="2 3">3608</strain>
    </source>
</reference>
<feature type="compositionally biased region" description="Basic and acidic residues" evidence="1">
    <location>
        <begin position="292"/>
        <end position="301"/>
    </location>
</feature>